<dbReference type="EMBL" id="AHOQ02000016">
    <property type="protein sequence ID" value="EMO46774.1"/>
    <property type="molecule type" value="Genomic_DNA"/>
</dbReference>
<evidence type="ECO:0000313" key="1">
    <source>
        <dbReference type="EMBL" id="EMO46774.1"/>
    </source>
</evidence>
<organism evidence="1 2">
    <name type="scientific">Leptospira santarosai str. ZUN179</name>
    <dbReference type="NCBI Taxonomy" id="1049985"/>
    <lineage>
        <taxon>Bacteria</taxon>
        <taxon>Pseudomonadati</taxon>
        <taxon>Spirochaetota</taxon>
        <taxon>Spirochaetia</taxon>
        <taxon>Leptospirales</taxon>
        <taxon>Leptospiraceae</taxon>
        <taxon>Leptospira</taxon>
    </lineage>
</organism>
<evidence type="ECO:0000313" key="2">
    <source>
        <dbReference type="Proteomes" id="UP000012160"/>
    </source>
</evidence>
<sequence>MNEIESINIVFKDGTIIVVKAEAMRILDASTVGQIKSAIETAGIEETVSGSLKAG</sequence>
<comment type="caution">
    <text evidence="1">The sequence shown here is derived from an EMBL/GenBank/DDBJ whole genome shotgun (WGS) entry which is preliminary data.</text>
</comment>
<gene>
    <name evidence="1" type="ORF">LEP1GSC187_2201</name>
</gene>
<dbReference type="AlphaFoldDB" id="M6V0I0"/>
<accession>M6V0I0</accession>
<proteinExistence type="predicted"/>
<dbReference type="Proteomes" id="UP000012160">
    <property type="component" value="Unassembled WGS sequence"/>
</dbReference>
<reference evidence="1 2" key="1">
    <citation type="submission" date="2013-01" db="EMBL/GenBank/DDBJ databases">
        <authorList>
            <person name="Harkins D.M."/>
            <person name="Durkin A.S."/>
            <person name="Brinkac L.M."/>
            <person name="Haft D.H."/>
            <person name="Selengut J.D."/>
            <person name="Sanka R."/>
            <person name="DePew J."/>
            <person name="Purushe J."/>
            <person name="Matthias M.A."/>
            <person name="Vinetz J.M."/>
            <person name="Sutton G.G."/>
            <person name="Nierman W.C."/>
            <person name="Fouts D.E."/>
        </authorList>
    </citation>
    <scope>NUCLEOTIDE SEQUENCE [LARGE SCALE GENOMIC DNA]</scope>
    <source>
        <strain evidence="1 2">ZUN179</strain>
    </source>
</reference>
<protein>
    <submittedName>
        <fullName evidence="1">Uncharacterized protein</fullName>
    </submittedName>
</protein>
<dbReference type="RefSeq" id="WP_004485671.1">
    <property type="nucleotide sequence ID" value="NZ_AHOQ02000016.1"/>
</dbReference>
<name>M6V0I0_9LEPT</name>